<dbReference type="STRING" id="69.GLE_1798"/>
<keyword evidence="1" id="KW-0808">Transferase</keyword>
<dbReference type="OrthoDB" id="5293819at2"/>
<dbReference type="Pfam" id="PF06983">
    <property type="entry name" value="3-dmu-9_3-mt"/>
    <property type="match status" value="1"/>
</dbReference>
<dbReference type="PATRIC" id="fig|69.6.peg.1770"/>
<dbReference type="SUPFAM" id="SSF54593">
    <property type="entry name" value="Glyoxalase/Bleomycin resistance protein/Dihydroxybiphenyl dioxygenase"/>
    <property type="match status" value="1"/>
</dbReference>
<dbReference type="InterPro" id="IPR028973">
    <property type="entry name" value="PhnB-like"/>
</dbReference>
<dbReference type="GO" id="GO:0008168">
    <property type="term" value="F:methyltransferase activity"/>
    <property type="evidence" value="ECO:0007669"/>
    <property type="project" value="UniProtKB-KW"/>
</dbReference>
<dbReference type="Proteomes" id="UP000061569">
    <property type="component" value="Chromosome"/>
</dbReference>
<accession>A0A0S2DFU6</accession>
<sequence length="131" mass="14447">MPVQVCPFLMFAGRCEAAMNLYVSLIPDSRILEVRRYGPGEQGPEGSVMVASFALGDLTVMCSDSPVEHAFDFTPSSSLFVTCESREQLDVLAQALGEGGKVLMPLDNYGFSQRFAWVQDRFGVSWQLNLD</sequence>
<dbReference type="PANTHER" id="PTHR33990">
    <property type="entry name" value="PROTEIN YJDN-RELATED"/>
    <property type="match status" value="1"/>
</dbReference>
<keyword evidence="1" id="KW-0830">Ubiquinone</keyword>
<proteinExistence type="predicted"/>
<dbReference type="AlphaFoldDB" id="A0A0S2DFU6"/>
<dbReference type="PIRSF" id="PIRSF021700">
    <property type="entry name" value="3_dmu_93_MTrfase"/>
    <property type="match status" value="1"/>
</dbReference>
<dbReference type="RefSeq" id="WP_057947056.1">
    <property type="nucleotide sequence ID" value="NZ_CP067396.1"/>
</dbReference>
<keyword evidence="1" id="KW-0489">Methyltransferase</keyword>
<dbReference type="PANTHER" id="PTHR33990:SF4">
    <property type="entry name" value="PHNB-LIKE DOMAIN-CONTAINING PROTEIN"/>
    <property type="match status" value="1"/>
</dbReference>
<organism evidence="1 2">
    <name type="scientific">Lysobacter enzymogenes</name>
    <dbReference type="NCBI Taxonomy" id="69"/>
    <lineage>
        <taxon>Bacteria</taxon>
        <taxon>Pseudomonadati</taxon>
        <taxon>Pseudomonadota</taxon>
        <taxon>Gammaproteobacteria</taxon>
        <taxon>Lysobacterales</taxon>
        <taxon>Lysobacteraceae</taxon>
        <taxon>Lysobacter</taxon>
    </lineage>
</organism>
<dbReference type="EMBL" id="CP013140">
    <property type="protein sequence ID" value="ALN57151.1"/>
    <property type="molecule type" value="Genomic_DNA"/>
</dbReference>
<gene>
    <name evidence="1" type="ORF">GLE_1798</name>
</gene>
<dbReference type="Gene3D" id="3.30.720.110">
    <property type="match status" value="1"/>
</dbReference>
<evidence type="ECO:0000313" key="2">
    <source>
        <dbReference type="Proteomes" id="UP000061569"/>
    </source>
</evidence>
<dbReference type="GO" id="GO:0032259">
    <property type="term" value="P:methylation"/>
    <property type="evidence" value="ECO:0007669"/>
    <property type="project" value="UniProtKB-KW"/>
</dbReference>
<reference evidence="1 2" key="1">
    <citation type="submission" date="2015-11" db="EMBL/GenBank/DDBJ databases">
        <title>Genome sequences of Lysobacter enzymogenes strain C3 and Lysobacter antibioticus ATCC 29479.</title>
        <authorList>
            <person name="Kobayashi D.Y."/>
        </authorList>
    </citation>
    <scope>NUCLEOTIDE SEQUENCE [LARGE SCALE GENOMIC DNA]</scope>
    <source>
        <strain evidence="1 2">C3</strain>
    </source>
</reference>
<evidence type="ECO:0000313" key="1">
    <source>
        <dbReference type="EMBL" id="ALN57151.1"/>
    </source>
</evidence>
<name>A0A0S2DFU6_LYSEN</name>
<dbReference type="CDD" id="cd06588">
    <property type="entry name" value="PhnB_like"/>
    <property type="match status" value="1"/>
</dbReference>
<protein>
    <submittedName>
        <fullName evidence="1">3-demethylubiquinone-9 3-methyltransferase domain protein</fullName>
    </submittedName>
</protein>
<dbReference type="InterPro" id="IPR009725">
    <property type="entry name" value="3_dmu_93_MTrfase"/>
</dbReference>
<dbReference type="Gene3D" id="3.30.720.100">
    <property type="match status" value="1"/>
</dbReference>
<dbReference type="KEGG" id="lez:GLE_1798"/>
<dbReference type="InterPro" id="IPR029068">
    <property type="entry name" value="Glyas_Bleomycin-R_OHBP_Dase"/>
</dbReference>